<reference evidence="1" key="1">
    <citation type="journal article" date="2021" name="PeerJ">
        <title>Extensive microbial diversity within the chicken gut microbiome revealed by metagenomics and culture.</title>
        <authorList>
            <person name="Gilroy R."/>
            <person name="Ravi A."/>
            <person name="Getino M."/>
            <person name="Pursley I."/>
            <person name="Horton D.L."/>
            <person name="Alikhan N.F."/>
            <person name="Baker D."/>
            <person name="Gharbi K."/>
            <person name="Hall N."/>
            <person name="Watson M."/>
            <person name="Adriaenssens E.M."/>
            <person name="Foster-Nyarko E."/>
            <person name="Jarju S."/>
            <person name="Secka A."/>
            <person name="Antonio M."/>
            <person name="Oren A."/>
            <person name="Chaudhuri R.R."/>
            <person name="La Ragione R."/>
            <person name="Hildebrand F."/>
            <person name="Pallen M.J."/>
        </authorList>
    </citation>
    <scope>NUCLEOTIDE SEQUENCE</scope>
    <source>
        <strain evidence="1">ChiGjej1B1-1692</strain>
    </source>
</reference>
<gene>
    <name evidence="1" type="ORF">H9757_08760</name>
</gene>
<dbReference type="Gene3D" id="3.40.50.360">
    <property type="match status" value="1"/>
</dbReference>
<reference evidence="1" key="2">
    <citation type="submission" date="2021-04" db="EMBL/GenBank/DDBJ databases">
        <authorList>
            <person name="Gilroy R."/>
        </authorList>
    </citation>
    <scope>NUCLEOTIDE SEQUENCE</scope>
    <source>
        <strain evidence="1">ChiGjej1B1-1692</strain>
    </source>
</reference>
<evidence type="ECO:0000313" key="2">
    <source>
        <dbReference type="Proteomes" id="UP000823894"/>
    </source>
</evidence>
<name>A0A9D2NX33_9FIRM</name>
<comment type="caution">
    <text evidence="1">The sequence shown here is derived from an EMBL/GenBank/DDBJ whole genome shotgun (WGS) entry which is preliminary data.</text>
</comment>
<dbReference type="Proteomes" id="UP000823894">
    <property type="component" value="Unassembled WGS sequence"/>
</dbReference>
<protein>
    <submittedName>
        <fullName evidence="1">Uncharacterized protein</fullName>
    </submittedName>
</protein>
<evidence type="ECO:0000313" key="1">
    <source>
        <dbReference type="EMBL" id="HJC39131.1"/>
    </source>
</evidence>
<proteinExistence type="predicted"/>
<accession>A0A9D2NX33</accession>
<sequence length="96" mass="11508">MTCSRLYRMKRRRRMEKSSQKTCRKETRRRQRADLFFIQTVEQYPGGCDDMIDQGQEEQSEGARQELASEIEDISQYDTVFLGYKKIEKRIDTLSE</sequence>
<dbReference type="InterPro" id="IPR029039">
    <property type="entry name" value="Flavoprotein-like_sf"/>
</dbReference>
<organism evidence="1 2">
    <name type="scientific">Candidatus Mediterraneibacter faecigallinarum</name>
    <dbReference type="NCBI Taxonomy" id="2838669"/>
    <lineage>
        <taxon>Bacteria</taxon>
        <taxon>Bacillati</taxon>
        <taxon>Bacillota</taxon>
        <taxon>Clostridia</taxon>
        <taxon>Lachnospirales</taxon>
        <taxon>Lachnospiraceae</taxon>
        <taxon>Mediterraneibacter</taxon>
    </lineage>
</organism>
<dbReference type="AlphaFoldDB" id="A0A9D2NX33"/>
<dbReference type="EMBL" id="DWWK01000134">
    <property type="protein sequence ID" value="HJC39131.1"/>
    <property type="molecule type" value="Genomic_DNA"/>
</dbReference>